<evidence type="ECO:0000259" key="4">
    <source>
        <dbReference type="Pfam" id="PF02875"/>
    </source>
</evidence>
<dbReference type="GO" id="GO:0071555">
    <property type="term" value="P:cell wall organization"/>
    <property type="evidence" value="ECO:0007669"/>
    <property type="project" value="UniProtKB-KW"/>
</dbReference>
<dbReference type="GO" id="GO:0008360">
    <property type="term" value="P:regulation of cell shape"/>
    <property type="evidence" value="ECO:0007669"/>
    <property type="project" value="UniProtKB-KW"/>
</dbReference>
<dbReference type="GO" id="GO:0009252">
    <property type="term" value="P:peptidoglycan biosynthetic process"/>
    <property type="evidence" value="ECO:0007669"/>
    <property type="project" value="UniProtKB-UniPathway"/>
</dbReference>
<feature type="transmembrane region" description="Helical" evidence="3">
    <location>
        <begin position="12"/>
        <end position="31"/>
    </location>
</feature>
<dbReference type="GO" id="GO:0005737">
    <property type="term" value="C:cytoplasm"/>
    <property type="evidence" value="ECO:0007669"/>
    <property type="project" value="UniProtKB-SubCell"/>
</dbReference>
<keyword evidence="3" id="KW-0812">Transmembrane</keyword>
<evidence type="ECO:0000256" key="2">
    <source>
        <dbReference type="RuleBase" id="RU004135"/>
    </source>
</evidence>
<comment type="similarity">
    <text evidence="1">Belongs to the MurCDEF family. MurE subfamily.</text>
</comment>
<dbReference type="Proteomes" id="UP000176786">
    <property type="component" value="Unassembled WGS sequence"/>
</dbReference>
<dbReference type="EMBL" id="MFES01000032">
    <property type="protein sequence ID" value="OGE84866.1"/>
    <property type="molecule type" value="Genomic_DNA"/>
</dbReference>
<evidence type="ECO:0000313" key="7">
    <source>
        <dbReference type="Proteomes" id="UP000176786"/>
    </source>
</evidence>
<evidence type="ECO:0000313" key="6">
    <source>
        <dbReference type="EMBL" id="OGE84866.1"/>
    </source>
</evidence>
<dbReference type="InterPro" id="IPR013221">
    <property type="entry name" value="Mur_ligase_cen"/>
</dbReference>
<dbReference type="PANTHER" id="PTHR23135">
    <property type="entry name" value="MUR LIGASE FAMILY MEMBER"/>
    <property type="match status" value="1"/>
</dbReference>
<proteinExistence type="inferred from homology"/>
<gene>
    <name evidence="6" type="ORF">A3J48_01970</name>
</gene>
<keyword evidence="2" id="KW-0133">Cell shape</keyword>
<dbReference type="GO" id="GO:0051301">
    <property type="term" value="P:cell division"/>
    <property type="evidence" value="ECO:0007669"/>
    <property type="project" value="UniProtKB-KW"/>
</dbReference>
<keyword evidence="2" id="KW-0132">Cell division</keyword>
<keyword evidence="2" id="KW-0131">Cell cycle</keyword>
<dbReference type="Gene3D" id="3.40.1190.10">
    <property type="entry name" value="Mur-like, catalytic domain"/>
    <property type="match status" value="1"/>
</dbReference>
<dbReference type="InterPro" id="IPR005761">
    <property type="entry name" value="UDP-N-AcMur-Glu-dNH2Pim_ligase"/>
</dbReference>
<dbReference type="PANTHER" id="PTHR23135:SF4">
    <property type="entry name" value="UDP-N-ACETYLMURAMOYL-L-ALANYL-D-GLUTAMATE--2,6-DIAMINOPIMELATE LIGASE MURE HOMOLOG, CHLOROPLASTIC"/>
    <property type="match status" value="1"/>
</dbReference>
<dbReference type="STRING" id="1817832.A3J48_01970"/>
<dbReference type="Pfam" id="PF08245">
    <property type="entry name" value="Mur_ligase_M"/>
    <property type="match status" value="1"/>
</dbReference>
<evidence type="ECO:0008006" key="8">
    <source>
        <dbReference type="Google" id="ProtNLM"/>
    </source>
</evidence>
<dbReference type="Gene3D" id="3.90.190.20">
    <property type="entry name" value="Mur ligase, C-terminal domain"/>
    <property type="match status" value="1"/>
</dbReference>
<feature type="domain" description="Mur ligase central" evidence="5">
    <location>
        <begin position="42"/>
        <end position="251"/>
    </location>
</feature>
<dbReference type="SUPFAM" id="SSF53623">
    <property type="entry name" value="MurD-like peptide ligases, catalytic domain"/>
    <property type="match status" value="1"/>
</dbReference>
<comment type="pathway">
    <text evidence="2">Cell wall biogenesis; peptidoglycan biosynthesis.</text>
</comment>
<dbReference type="SUPFAM" id="SSF53244">
    <property type="entry name" value="MurD-like peptide ligases, peptide-binding domain"/>
    <property type="match status" value="1"/>
</dbReference>
<evidence type="ECO:0000256" key="3">
    <source>
        <dbReference type="SAM" id="Phobius"/>
    </source>
</evidence>
<dbReference type="AlphaFoldDB" id="A0A1F5P4U9"/>
<keyword evidence="2" id="KW-0961">Cell wall biogenesis/degradation</keyword>
<comment type="subcellular location">
    <subcellularLocation>
        <location evidence="2">Cytoplasm</location>
    </subcellularLocation>
</comment>
<keyword evidence="2" id="KW-0573">Peptidoglycan synthesis</keyword>
<name>A0A1F5P4U9_9BACT</name>
<reference evidence="6 7" key="1">
    <citation type="journal article" date="2016" name="Nat. Commun.">
        <title>Thousands of microbial genomes shed light on interconnected biogeochemical processes in an aquifer system.</title>
        <authorList>
            <person name="Anantharaman K."/>
            <person name="Brown C.T."/>
            <person name="Hug L.A."/>
            <person name="Sharon I."/>
            <person name="Castelle C.J."/>
            <person name="Probst A.J."/>
            <person name="Thomas B.C."/>
            <person name="Singh A."/>
            <person name="Wilkins M.J."/>
            <person name="Karaoz U."/>
            <person name="Brodie E.L."/>
            <person name="Williams K.H."/>
            <person name="Hubbard S.S."/>
            <person name="Banfield J.F."/>
        </authorList>
    </citation>
    <scope>NUCLEOTIDE SEQUENCE [LARGE SCALE GENOMIC DNA]</scope>
</reference>
<keyword evidence="3" id="KW-1133">Transmembrane helix</keyword>
<dbReference type="InterPro" id="IPR036615">
    <property type="entry name" value="Mur_ligase_C_dom_sf"/>
</dbReference>
<comment type="caution">
    <text evidence="6">The sequence shown here is derived from an EMBL/GenBank/DDBJ whole genome shotgun (WGS) entry which is preliminary data.</text>
</comment>
<dbReference type="GO" id="GO:0005524">
    <property type="term" value="F:ATP binding"/>
    <property type="evidence" value="ECO:0007669"/>
    <property type="project" value="InterPro"/>
</dbReference>
<feature type="non-terminal residue" evidence="6">
    <location>
        <position position="434"/>
    </location>
</feature>
<dbReference type="InterPro" id="IPR004101">
    <property type="entry name" value="Mur_ligase_C"/>
</dbReference>
<organism evidence="6 7">
    <name type="scientific">Candidatus Doudnabacteria bacterium RIFCSPHIGHO2_02_FULL_46_11</name>
    <dbReference type="NCBI Taxonomy" id="1817832"/>
    <lineage>
        <taxon>Bacteria</taxon>
        <taxon>Candidatus Doudnaibacteriota</taxon>
    </lineage>
</organism>
<accession>A0A1F5P4U9</accession>
<evidence type="ECO:0000259" key="5">
    <source>
        <dbReference type="Pfam" id="PF08245"/>
    </source>
</evidence>
<dbReference type="GO" id="GO:0016881">
    <property type="term" value="F:acid-amino acid ligase activity"/>
    <property type="evidence" value="ECO:0007669"/>
    <property type="project" value="InterPro"/>
</dbReference>
<protein>
    <recommendedName>
        <fullName evidence="8">UDP-N-acetylmuramyl-tripeptide synthetase</fullName>
    </recommendedName>
</protein>
<feature type="domain" description="Mur ligase C-terminal" evidence="4">
    <location>
        <begin position="273"/>
        <end position="408"/>
    </location>
</feature>
<dbReference type="Pfam" id="PF02875">
    <property type="entry name" value="Mur_ligase_C"/>
    <property type="match status" value="1"/>
</dbReference>
<dbReference type="InterPro" id="IPR036565">
    <property type="entry name" value="Mur-like_cat_sf"/>
</dbReference>
<sequence length="434" mass="47732">MKAFIKKLIPKSLLSAYHLLLAYTAAIFYGFPSRKMIMIGLTGTKGKTTAANFIWSALTAGGHKTGLMGTANIRIADREILNPYHMTMPGRFTLQKILRQMVKAGCTYCVMEVTSEGINQWRNVGIDFDIAVFTNLYPEHLPSHGGSFENYKKAKGKLFEGLAGSYRKTINGTAVPKIAIANADDEHKDYYLNFPVDKKSTFSIHSAADVKAENVQSTTAGVKFFIRNTEYEIRILGEFNVYNALPAIAVASVLDVPTEKIKAGLLNLNVIPGRMEIIENGLGFTVIVDYAHQKESMWAALAAARAMKPKPENRIIVLLGAEGGGRDPKKRPLMGEAAGKLADFVICSNVDPYEDDPYPIANDIAVEVEKHGKIRDQNLFVILDRREGIKKSLQLAKPGDIVLITGKGAEQSITIGGKTTPWDDRVVVREELAK</sequence>
<keyword evidence="3" id="KW-0472">Membrane</keyword>
<dbReference type="UniPathway" id="UPA00219"/>
<evidence type="ECO:0000256" key="1">
    <source>
        <dbReference type="ARBA" id="ARBA00005898"/>
    </source>
</evidence>
<dbReference type="NCBIfam" id="TIGR01085">
    <property type="entry name" value="murE"/>
    <property type="match status" value="1"/>
</dbReference>